<dbReference type="GO" id="GO:0010411">
    <property type="term" value="P:xyloglucan metabolic process"/>
    <property type="evidence" value="ECO:0007669"/>
    <property type="project" value="InterPro"/>
</dbReference>
<reference evidence="9" key="1">
    <citation type="journal article" date="2019" name="Curr. Biol.">
        <title>Genome Sequence of Striga asiatica Provides Insight into the Evolution of Plant Parasitism.</title>
        <authorList>
            <person name="Yoshida S."/>
            <person name="Kim S."/>
            <person name="Wafula E.K."/>
            <person name="Tanskanen J."/>
            <person name="Kim Y.M."/>
            <person name="Honaas L."/>
            <person name="Yang Z."/>
            <person name="Spallek T."/>
            <person name="Conn C.E."/>
            <person name="Ichihashi Y."/>
            <person name="Cheong K."/>
            <person name="Cui S."/>
            <person name="Der J.P."/>
            <person name="Gundlach H."/>
            <person name="Jiao Y."/>
            <person name="Hori C."/>
            <person name="Ishida J.K."/>
            <person name="Kasahara H."/>
            <person name="Kiba T."/>
            <person name="Kim M.S."/>
            <person name="Koo N."/>
            <person name="Laohavisit A."/>
            <person name="Lee Y.H."/>
            <person name="Lumba S."/>
            <person name="McCourt P."/>
            <person name="Mortimer J.C."/>
            <person name="Mutuku J.M."/>
            <person name="Nomura T."/>
            <person name="Sasaki-Sekimoto Y."/>
            <person name="Seto Y."/>
            <person name="Wang Y."/>
            <person name="Wakatake T."/>
            <person name="Sakakibara H."/>
            <person name="Demura T."/>
            <person name="Yamaguchi S."/>
            <person name="Yoneyama K."/>
            <person name="Manabe R.I."/>
            <person name="Nelson D.C."/>
            <person name="Schulman A.H."/>
            <person name="Timko M.P."/>
            <person name="dePamphilis C.W."/>
            <person name="Choi D."/>
            <person name="Shirasu K."/>
        </authorList>
    </citation>
    <scope>NUCLEOTIDE SEQUENCE [LARGE SCALE GENOMIC DNA]</scope>
    <source>
        <strain evidence="9">cv. UVA1</strain>
    </source>
</reference>
<dbReference type="Proteomes" id="UP000325081">
    <property type="component" value="Unassembled WGS sequence"/>
</dbReference>
<evidence type="ECO:0000259" key="7">
    <source>
        <dbReference type="PROSITE" id="PS51762"/>
    </source>
</evidence>
<organism evidence="8 9">
    <name type="scientific">Striga asiatica</name>
    <name type="common">Asiatic witchweed</name>
    <name type="synonym">Buchnera asiatica</name>
    <dbReference type="NCBI Taxonomy" id="4170"/>
    <lineage>
        <taxon>Eukaryota</taxon>
        <taxon>Viridiplantae</taxon>
        <taxon>Streptophyta</taxon>
        <taxon>Embryophyta</taxon>
        <taxon>Tracheophyta</taxon>
        <taxon>Spermatophyta</taxon>
        <taxon>Magnoliopsida</taxon>
        <taxon>eudicotyledons</taxon>
        <taxon>Gunneridae</taxon>
        <taxon>Pentapetalae</taxon>
        <taxon>asterids</taxon>
        <taxon>lamiids</taxon>
        <taxon>Lamiales</taxon>
        <taxon>Orobanchaceae</taxon>
        <taxon>Buchnereae</taxon>
        <taxon>Striga</taxon>
    </lineage>
</organism>
<evidence type="ECO:0000256" key="3">
    <source>
        <dbReference type="ARBA" id="ARBA00023157"/>
    </source>
</evidence>
<keyword evidence="4 6" id="KW-0326">Glycosidase</keyword>
<dbReference type="InterPro" id="IPR013320">
    <property type="entry name" value="ConA-like_dom_sf"/>
</dbReference>
<dbReference type="EC" id="2.4.1.207" evidence="6"/>
<dbReference type="Gene3D" id="2.60.120.200">
    <property type="match status" value="1"/>
</dbReference>
<dbReference type="OrthoDB" id="2015456at2759"/>
<dbReference type="GO" id="GO:0042546">
    <property type="term" value="P:cell wall biogenesis"/>
    <property type="evidence" value="ECO:0007669"/>
    <property type="project" value="InterPro"/>
</dbReference>
<dbReference type="GO" id="GO:0016762">
    <property type="term" value="F:xyloglucan:xyloglucosyl transferase activity"/>
    <property type="evidence" value="ECO:0007669"/>
    <property type="project" value="UniProtKB-EC"/>
</dbReference>
<feature type="signal peptide" evidence="6">
    <location>
        <begin position="1"/>
        <end position="21"/>
    </location>
</feature>
<keyword evidence="3" id="KW-1015">Disulfide bond</keyword>
<feature type="active site" description="Proton donor" evidence="5">
    <location>
        <position position="83"/>
    </location>
</feature>
<keyword evidence="6" id="KW-0134">Cell wall</keyword>
<proteinExistence type="inferred from homology"/>
<dbReference type="SUPFAM" id="SSF49899">
    <property type="entry name" value="Concanavalin A-like lectins/glucanases"/>
    <property type="match status" value="1"/>
</dbReference>
<keyword evidence="6" id="KW-0964">Secreted</keyword>
<dbReference type="GO" id="GO:0048046">
    <property type="term" value="C:apoplast"/>
    <property type="evidence" value="ECO:0007669"/>
    <property type="project" value="UniProtKB-SubCell"/>
</dbReference>
<evidence type="ECO:0000256" key="5">
    <source>
        <dbReference type="PIRSR" id="PIRSR005604-1"/>
    </source>
</evidence>
<evidence type="ECO:0000256" key="6">
    <source>
        <dbReference type="RuleBase" id="RU361120"/>
    </source>
</evidence>
<feature type="domain" description="GH16" evidence="7">
    <location>
        <begin position="1"/>
        <end position="182"/>
    </location>
</feature>
<protein>
    <recommendedName>
        <fullName evidence="6">Xyloglucan endotransglucosylase/hydrolase</fullName>
        <ecNumber evidence="6">2.4.1.207</ecNumber>
    </recommendedName>
</protein>
<evidence type="ECO:0000313" key="8">
    <source>
        <dbReference type="EMBL" id="GER34759.1"/>
    </source>
</evidence>
<dbReference type="Pfam" id="PF06955">
    <property type="entry name" value="XET_C"/>
    <property type="match status" value="1"/>
</dbReference>
<dbReference type="InterPro" id="IPR000757">
    <property type="entry name" value="Beta-glucanase-like"/>
</dbReference>
<keyword evidence="6" id="KW-0052">Apoplast</keyword>
<dbReference type="PROSITE" id="PS51762">
    <property type="entry name" value="GH16_2"/>
    <property type="match status" value="1"/>
</dbReference>
<evidence type="ECO:0000313" key="9">
    <source>
        <dbReference type="Proteomes" id="UP000325081"/>
    </source>
</evidence>
<keyword evidence="9" id="KW-1185">Reference proteome</keyword>
<keyword evidence="6" id="KW-0732">Signal</keyword>
<accession>A0A5A7PPS9</accession>
<comment type="PTM">
    <text evidence="6">Contains at least one intrachain disulfide bond essential for its enzymatic activity.</text>
</comment>
<dbReference type="GO" id="GO:0071555">
    <property type="term" value="P:cell wall organization"/>
    <property type="evidence" value="ECO:0007669"/>
    <property type="project" value="UniProtKB-KW"/>
</dbReference>
<dbReference type="EMBL" id="BKCP01004949">
    <property type="protein sequence ID" value="GER34759.1"/>
    <property type="molecule type" value="Genomic_DNA"/>
</dbReference>
<comment type="subcellular location">
    <subcellularLocation>
        <location evidence="6">Secreted</location>
        <location evidence="6">Cell wall</location>
    </subcellularLocation>
    <subcellularLocation>
        <location evidence="6">Secreted</location>
        <location evidence="6">Extracellular space</location>
        <location evidence="6">Apoplast</location>
    </subcellularLocation>
</comment>
<evidence type="ECO:0000256" key="2">
    <source>
        <dbReference type="ARBA" id="ARBA00022801"/>
    </source>
</evidence>
<dbReference type="GO" id="GO:0004553">
    <property type="term" value="F:hydrolase activity, hydrolyzing O-glycosyl compounds"/>
    <property type="evidence" value="ECO:0007669"/>
    <property type="project" value="InterPro"/>
</dbReference>
<comment type="function">
    <text evidence="6">Catalyzes xyloglucan endohydrolysis (XEH) and/or endotransglycosylation (XET). Cleaves and religates xyloglucan polymers, an essential constituent of the primary cell wall, and thereby participates in cell wall construction of growing tissues.</text>
</comment>
<comment type="caution">
    <text evidence="8">The sequence shown here is derived from an EMBL/GenBank/DDBJ whole genome shotgun (WGS) entry which is preliminary data.</text>
</comment>
<dbReference type="PIRSF" id="PIRSF005604">
    <property type="entry name" value="XET"/>
    <property type="match status" value="1"/>
</dbReference>
<dbReference type="AlphaFoldDB" id="A0A5A7PPS9"/>
<feature type="chain" id="PRO_5023063958" description="Xyloglucan endotransglucosylase/hydrolase" evidence="6">
    <location>
        <begin position="22"/>
        <end position="246"/>
    </location>
</feature>
<dbReference type="InterPro" id="IPR016455">
    <property type="entry name" value="XTH"/>
</dbReference>
<evidence type="ECO:0000256" key="1">
    <source>
        <dbReference type="ARBA" id="ARBA00022679"/>
    </source>
</evidence>
<dbReference type="PANTHER" id="PTHR31062">
    <property type="entry name" value="XYLOGLUCAN ENDOTRANSGLUCOSYLASE/HYDROLASE PROTEIN 8-RELATED"/>
    <property type="match status" value="1"/>
</dbReference>
<evidence type="ECO:0000256" key="4">
    <source>
        <dbReference type="ARBA" id="ARBA00023295"/>
    </source>
</evidence>
<keyword evidence="2 6" id="KW-0378">Hydrolase</keyword>
<dbReference type="InterPro" id="IPR010713">
    <property type="entry name" value="XET_C"/>
</dbReference>
<keyword evidence="6" id="KW-0961">Cell wall biogenesis/degradation</keyword>
<dbReference type="InterPro" id="IPR044791">
    <property type="entry name" value="Beta-glucanase/XTH"/>
</dbReference>
<feature type="active site" description="Nucleophile" evidence="5">
    <location>
        <position position="79"/>
    </location>
</feature>
<keyword evidence="1 6" id="KW-0808">Transferase</keyword>
<name>A0A5A7PPS9_STRAF</name>
<dbReference type="Pfam" id="PF00722">
    <property type="entry name" value="Glyco_hydro_16"/>
    <property type="match status" value="1"/>
</dbReference>
<comment type="similarity">
    <text evidence="6">Belongs to the glycosyl hydrolase 16 family.</text>
</comment>
<gene>
    <name evidence="8" type="ORF">STAS_11011</name>
</gene>
<sequence>MTFHIVFPILLCSFALQQANAIDNNFNTYYSYLWGGDHFTLNPQGTEAQLKFDSATGVITSFFLTEVPVGQSPYENHFEVDFEFIGTNGSVSTNIFANDKGYREQVFQLWFNPSQDFHSYDILWNTHQIVFLVDNIPIRVFKNNVAQGVAFPWSPMHIETSMWHAEWAGPVDWSRAPFIASYSDFGFYACARNVSKCGSPQYFWNGPKYLELNTAQKQQMAEYRRKYMIYDYCTNPNLRKKECDWN</sequence>